<dbReference type="AlphaFoldDB" id="A0A1Y1YV78"/>
<keyword evidence="3" id="KW-1185">Reference proteome</keyword>
<protein>
    <submittedName>
        <fullName evidence="2">Uncharacterized protein</fullName>
    </submittedName>
</protein>
<proteinExistence type="predicted"/>
<dbReference type="Proteomes" id="UP000193144">
    <property type="component" value="Unassembled WGS sequence"/>
</dbReference>
<feature type="region of interest" description="Disordered" evidence="1">
    <location>
        <begin position="1"/>
        <end position="33"/>
    </location>
</feature>
<comment type="caution">
    <text evidence="2">The sequence shown here is derived from an EMBL/GenBank/DDBJ whole genome shotgun (WGS) entry which is preliminary data.</text>
</comment>
<evidence type="ECO:0000313" key="3">
    <source>
        <dbReference type="Proteomes" id="UP000193144"/>
    </source>
</evidence>
<feature type="non-terminal residue" evidence="2">
    <location>
        <position position="198"/>
    </location>
</feature>
<evidence type="ECO:0000313" key="2">
    <source>
        <dbReference type="EMBL" id="ORY01911.1"/>
    </source>
</evidence>
<sequence length="198" mass="22429">MSPPMALRDNTTDNPDYERSPSAQLSAGRKNRMCKSPDLEEHVEISGAYGLKQDLKKCLEIFTSGQGRSIEWDSTVAKPDAFQAFKKMLSRELDAHRKDGTQRPEEVLKLAIEKNFGRLSSEEILLIGCLKYASRKSDIYDIFFGPPGKGFPSAGLLRDAEREDQRLHKLCLGVRLRIKTCQAWSNKYVPGFGRDEHH</sequence>
<gene>
    <name evidence="2" type="ORF">BCR34DRAFT_667827</name>
</gene>
<evidence type="ECO:0000256" key="1">
    <source>
        <dbReference type="SAM" id="MobiDB-lite"/>
    </source>
</evidence>
<accession>A0A1Y1YV78</accession>
<name>A0A1Y1YV78_9PLEO</name>
<organism evidence="2 3">
    <name type="scientific">Clohesyomyces aquaticus</name>
    <dbReference type="NCBI Taxonomy" id="1231657"/>
    <lineage>
        <taxon>Eukaryota</taxon>
        <taxon>Fungi</taxon>
        <taxon>Dikarya</taxon>
        <taxon>Ascomycota</taxon>
        <taxon>Pezizomycotina</taxon>
        <taxon>Dothideomycetes</taxon>
        <taxon>Pleosporomycetidae</taxon>
        <taxon>Pleosporales</taxon>
        <taxon>Lindgomycetaceae</taxon>
        <taxon>Clohesyomyces</taxon>
    </lineage>
</organism>
<dbReference type="EMBL" id="MCFA01000164">
    <property type="protein sequence ID" value="ORY01911.1"/>
    <property type="molecule type" value="Genomic_DNA"/>
</dbReference>
<reference evidence="2 3" key="1">
    <citation type="submission" date="2016-07" db="EMBL/GenBank/DDBJ databases">
        <title>Pervasive Adenine N6-methylation of Active Genes in Fungi.</title>
        <authorList>
            <consortium name="DOE Joint Genome Institute"/>
            <person name="Mondo S.J."/>
            <person name="Dannebaum R.O."/>
            <person name="Kuo R.C."/>
            <person name="Labutti K."/>
            <person name="Haridas S."/>
            <person name="Kuo A."/>
            <person name="Salamov A."/>
            <person name="Ahrendt S.R."/>
            <person name="Lipzen A."/>
            <person name="Sullivan W."/>
            <person name="Andreopoulos W.B."/>
            <person name="Clum A."/>
            <person name="Lindquist E."/>
            <person name="Daum C."/>
            <person name="Ramamoorthy G.K."/>
            <person name="Gryganskyi A."/>
            <person name="Culley D."/>
            <person name="Magnuson J.K."/>
            <person name="James T.Y."/>
            <person name="O'Malley M.A."/>
            <person name="Stajich J.E."/>
            <person name="Spatafora J.W."/>
            <person name="Visel A."/>
            <person name="Grigoriev I.V."/>
        </authorList>
    </citation>
    <scope>NUCLEOTIDE SEQUENCE [LARGE SCALE GENOMIC DNA]</scope>
    <source>
        <strain evidence="2 3">CBS 115471</strain>
    </source>
</reference>